<proteinExistence type="predicted"/>
<gene>
    <name evidence="2" type="ORF">URODEC1_LOCUS24395</name>
</gene>
<dbReference type="Proteomes" id="UP001497457">
    <property type="component" value="Chromosome 14rd"/>
</dbReference>
<accession>A0ABC8XHI1</accession>
<organism evidence="2 3">
    <name type="scientific">Urochloa decumbens</name>
    <dbReference type="NCBI Taxonomy" id="240449"/>
    <lineage>
        <taxon>Eukaryota</taxon>
        <taxon>Viridiplantae</taxon>
        <taxon>Streptophyta</taxon>
        <taxon>Embryophyta</taxon>
        <taxon>Tracheophyta</taxon>
        <taxon>Spermatophyta</taxon>
        <taxon>Magnoliopsida</taxon>
        <taxon>Liliopsida</taxon>
        <taxon>Poales</taxon>
        <taxon>Poaceae</taxon>
        <taxon>PACMAD clade</taxon>
        <taxon>Panicoideae</taxon>
        <taxon>Panicodae</taxon>
        <taxon>Paniceae</taxon>
        <taxon>Melinidinae</taxon>
        <taxon>Urochloa</taxon>
    </lineage>
</organism>
<keyword evidence="1" id="KW-0472">Membrane</keyword>
<reference evidence="2" key="1">
    <citation type="submission" date="2024-10" db="EMBL/GenBank/DDBJ databases">
        <authorList>
            <person name="Ryan C."/>
        </authorList>
    </citation>
    <scope>NUCLEOTIDE SEQUENCE [LARGE SCALE GENOMIC DNA]</scope>
</reference>
<evidence type="ECO:0000313" key="3">
    <source>
        <dbReference type="Proteomes" id="UP001497457"/>
    </source>
</evidence>
<keyword evidence="3" id="KW-1185">Reference proteome</keyword>
<keyword evidence="1" id="KW-1133">Transmembrane helix</keyword>
<dbReference type="AlphaFoldDB" id="A0ABC8XHI1"/>
<evidence type="ECO:0000313" key="2">
    <source>
        <dbReference type="EMBL" id="CAL4927187.1"/>
    </source>
</evidence>
<dbReference type="EMBL" id="OZ075124">
    <property type="protein sequence ID" value="CAL4927187.1"/>
    <property type="molecule type" value="Genomic_DNA"/>
</dbReference>
<name>A0ABC8XHI1_9POAL</name>
<evidence type="ECO:0000256" key="1">
    <source>
        <dbReference type="SAM" id="Phobius"/>
    </source>
</evidence>
<sequence length="148" mass="16847">MDGISEDLKNGPQYDTMKDELEWRHSQGERMSQRMPHLLCEMKNQMQKMRPHFQDNSVGLKLWDNHAKEILDGFEYQLPTALSSPMNLPTSVRYEHLMKRKARSTTFVSMLSVGVDKKLVAAGSVIAAAGLAMSFVFRRTTGKQQEAT</sequence>
<protein>
    <submittedName>
        <fullName evidence="2">Uncharacterized protein</fullName>
    </submittedName>
</protein>
<keyword evidence="1" id="KW-0812">Transmembrane</keyword>
<feature type="transmembrane region" description="Helical" evidence="1">
    <location>
        <begin position="119"/>
        <end position="137"/>
    </location>
</feature>